<dbReference type="KEGG" id="ngr:NAEGRDRAFT_74787"/>
<accession>D2W0A4</accession>
<dbReference type="AlphaFoldDB" id="D2W0A4"/>
<dbReference type="GeneID" id="8863175"/>
<evidence type="ECO:0000313" key="1">
    <source>
        <dbReference type="EMBL" id="EFC37580.1"/>
    </source>
</evidence>
<dbReference type="VEuPathDB" id="AmoebaDB:NAEGRDRAFT_74787"/>
<dbReference type="EMBL" id="GG738917">
    <property type="protein sequence ID" value="EFC37580.1"/>
    <property type="molecule type" value="Genomic_DNA"/>
</dbReference>
<evidence type="ECO:0000313" key="2">
    <source>
        <dbReference type="Proteomes" id="UP000006671"/>
    </source>
</evidence>
<keyword evidence="2" id="KW-1185">Reference proteome</keyword>
<dbReference type="RefSeq" id="XP_002670324.1">
    <property type="nucleotide sequence ID" value="XM_002670278.1"/>
</dbReference>
<gene>
    <name evidence="1" type="ORF">NAEGRDRAFT_74787</name>
</gene>
<dbReference type="Proteomes" id="UP000006671">
    <property type="component" value="Unassembled WGS sequence"/>
</dbReference>
<organism evidence="2">
    <name type="scientific">Naegleria gruberi</name>
    <name type="common">Amoeba</name>
    <dbReference type="NCBI Taxonomy" id="5762"/>
    <lineage>
        <taxon>Eukaryota</taxon>
        <taxon>Discoba</taxon>
        <taxon>Heterolobosea</taxon>
        <taxon>Tetramitia</taxon>
        <taxon>Eutetramitia</taxon>
        <taxon>Vahlkampfiidae</taxon>
        <taxon>Naegleria</taxon>
    </lineage>
</organism>
<reference evidence="1 2" key="1">
    <citation type="journal article" date="2010" name="Cell">
        <title>The genome of Naegleria gruberi illuminates early eukaryotic versatility.</title>
        <authorList>
            <person name="Fritz-Laylin L.K."/>
            <person name="Prochnik S.E."/>
            <person name="Ginger M.L."/>
            <person name="Dacks J.B."/>
            <person name="Carpenter M.L."/>
            <person name="Field M.C."/>
            <person name="Kuo A."/>
            <person name="Paredez A."/>
            <person name="Chapman J."/>
            <person name="Pham J."/>
            <person name="Shu S."/>
            <person name="Neupane R."/>
            <person name="Cipriano M."/>
            <person name="Mancuso J."/>
            <person name="Tu H."/>
            <person name="Salamov A."/>
            <person name="Lindquist E."/>
            <person name="Shapiro H."/>
            <person name="Lucas S."/>
            <person name="Grigoriev I.V."/>
            <person name="Cande W.Z."/>
            <person name="Fulton C."/>
            <person name="Rokhsar D.S."/>
            <person name="Dawson S.C."/>
        </authorList>
    </citation>
    <scope>NUCLEOTIDE SEQUENCE [LARGE SCALE GENOMIC DNA]</scope>
    <source>
        <strain evidence="1 2">NEG-M</strain>
    </source>
</reference>
<proteinExistence type="predicted"/>
<protein>
    <recommendedName>
        <fullName evidence="3">F-box domain-containing protein</fullName>
    </recommendedName>
</protein>
<dbReference type="InParanoid" id="D2W0A4"/>
<evidence type="ECO:0008006" key="3">
    <source>
        <dbReference type="Google" id="ProtNLM"/>
    </source>
</evidence>
<name>D2W0A4_NAEGR</name>
<sequence length="340" mass="39721">MSFKQSSTLHSLLIDDILLNVFEFLERSYVLDTISLTCKYLNKLCHQPYNYNRLVWTFSEQYYEKLKRIKPYYTKVQTIEMSDSNKFIESIIPEKRSIEFIEYLTNHKDTIKRLDLNFNRNQIELLKKIIETSKDSLQELSICIFIDTEFAKFACSQLNTFKHLKVLKLIVSNSVQADIILSACEQVLNNGILQTFNSTILLRTENHIQRFIECILKSTLKNISFSLNCEPLIGNNELLSKLIQCLSFGRINVNIKLFNVNSIEFLNKFKPVSEICKEFNISIITINCSTFDNMESLQLCNVYEFSIESGNFTPITNHLPIHVRNLKLNSRNFNVPILIY</sequence>